<keyword evidence="1" id="KW-0175">Coiled coil</keyword>
<evidence type="ECO:0000256" key="1">
    <source>
        <dbReference type="SAM" id="Coils"/>
    </source>
</evidence>
<protein>
    <recommendedName>
        <fullName evidence="4">DUF2570 domain-containing protein</fullName>
    </recommendedName>
</protein>
<name>A0ABU8ZCD5_ACIJU</name>
<reference evidence="2 3" key="1">
    <citation type="submission" date="2024-03" db="EMBL/GenBank/DDBJ databases">
        <title>Cross-transmission of Acinetobacter junii carrying blaOXA-58 in a neonatal intensive care unit.</title>
        <authorList>
            <person name="Bour M."/>
            <person name="Potron A."/>
            <person name="Lecointe D."/>
        </authorList>
    </citation>
    <scope>NUCLEOTIDE SEQUENCE [LARGE SCALE GENOMIC DNA]</scope>
    <source>
        <strain evidence="2 3">21A3096 case 1</strain>
    </source>
</reference>
<keyword evidence="3" id="KW-1185">Reference proteome</keyword>
<proteinExistence type="predicted"/>
<dbReference type="EMBL" id="JBBMLE010000003">
    <property type="protein sequence ID" value="MEK0251218.1"/>
    <property type="molecule type" value="Genomic_DNA"/>
</dbReference>
<gene>
    <name evidence="2" type="ORF">WM018_01545</name>
</gene>
<evidence type="ECO:0000313" key="3">
    <source>
        <dbReference type="Proteomes" id="UP001498501"/>
    </source>
</evidence>
<comment type="caution">
    <text evidence="2">The sequence shown here is derived from an EMBL/GenBank/DDBJ whole genome shotgun (WGS) entry which is preliminary data.</text>
</comment>
<evidence type="ECO:0000313" key="2">
    <source>
        <dbReference type="EMBL" id="MEK0251218.1"/>
    </source>
</evidence>
<dbReference type="Proteomes" id="UP001498501">
    <property type="component" value="Unassembled WGS sequence"/>
</dbReference>
<accession>A0ABU8ZCD5</accession>
<dbReference type="RefSeq" id="WP_340473532.1">
    <property type="nucleotide sequence ID" value="NZ_JBBMLE010000003.1"/>
</dbReference>
<organism evidence="2 3">
    <name type="scientific">Acinetobacter junii</name>
    <dbReference type="NCBI Taxonomy" id="40215"/>
    <lineage>
        <taxon>Bacteria</taxon>
        <taxon>Pseudomonadati</taxon>
        <taxon>Pseudomonadota</taxon>
        <taxon>Gammaproteobacteria</taxon>
        <taxon>Moraxellales</taxon>
        <taxon>Moraxellaceae</taxon>
        <taxon>Acinetobacter</taxon>
    </lineage>
</organism>
<evidence type="ECO:0008006" key="4">
    <source>
        <dbReference type="Google" id="ProtNLM"/>
    </source>
</evidence>
<sequence>MTWILLNKRWSLIIVLSFLYLAQIAYTNHLVGKLKAADQKCMAQIQEIERKQVKALAEAQNKANKASADYEQIKAEQRAKVETVTRTVQKIIERPIYLNRCIDDDGLSEINNLIKASDSS</sequence>
<feature type="coiled-coil region" evidence="1">
    <location>
        <begin position="45"/>
        <end position="76"/>
    </location>
</feature>